<protein>
    <recommendedName>
        <fullName evidence="3">HAD-IIIC family phosphatase</fullName>
    </recommendedName>
</protein>
<dbReference type="RefSeq" id="WP_345233746.1">
    <property type="nucleotide sequence ID" value="NZ_BAABGZ010000010.1"/>
</dbReference>
<keyword evidence="2" id="KW-1185">Reference proteome</keyword>
<evidence type="ECO:0008006" key="3">
    <source>
        <dbReference type="Google" id="ProtNLM"/>
    </source>
</evidence>
<name>A0ABP8I1N3_9BACT</name>
<reference evidence="2" key="1">
    <citation type="journal article" date="2019" name="Int. J. Syst. Evol. Microbiol.">
        <title>The Global Catalogue of Microorganisms (GCM) 10K type strain sequencing project: providing services to taxonomists for standard genome sequencing and annotation.</title>
        <authorList>
            <consortium name="The Broad Institute Genomics Platform"/>
            <consortium name="The Broad Institute Genome Sequencing Center for Infectious Disease"/>
            <person name="Wu L."/>
            <person name="Ma J."/>
        </authorList>
    </citation>
    <scope>NUCLEOTIDE SEQUENCE [LARGE SCALE GENOMIC DNA]</scope>
    <source>
        <strain evidence="2">JCM 17923</strain>
    </source>
</reference>
<accession>A0ABP8I1N3</accession>
<dbReference type="InterPro" id="IPR036412">
    <property type="entry name" value="HAD-like_sf"/>
</dbReference>
<sequence>MLTTEPIKLLIWDLDDTFWQGTLSEGVVNAVEDNLALVRDTAARGLVHTIVSKNDLQPVEEKLRELGIRELFVFPRVSWQPKGPIIKELLDAMQLRAPNALFIDDNAVNRREAAFYNPGLQTIDPAELPALAPQLRASGKPDPELSRLKQYQLLERQQQARAQYEGDNLAFLRAAQVKVELREGAAAVLPDLARIEELINRSNQLNFTKQRVQKEALAASFADASLRWGTVRVRDQFGDYGLVGVYCLYVAEHRLEQLVFSCRILHLGVEQFTYASLGFPTLAVQGEVATALNGTDKPDWIELVKQSSIPQPDPQKIPASGKKLRVFLKGGCDLGQLTPFLQAFDLEVEEEFNYLNENQITAHLEHTILLRHTRELPPAEQQRLASRLPFLGHGAFDTRLWSGAYDVLVFSPLMDYAQDIYREKATGLEIPFGNLNLMTQDLTTLAAKYAQRRFKGMDESFLHQFCKDFAFASPISPRRFKENLLWLRQQIPSAVPMFFLNGAEIEVAETHEKGISKRHADMNAALEEFVATAVNCYLIDVRLYVNQRADVTNNVRHYQPRHYRSLAQQVAQAIGSWRGRQLGHSAWADFRARLWSSLPAKWRSLRS</sequence>
<dbReference type="Proteomes" id="UP001501153">
    <property type="component" value="Unassembled WGS sequence"/>
</dbReference>
<dbReference type="Gene3D" id="3.40.50.1000">
    <property type="entry name" value="HAD superfamily/HAD-like"/>
    <property type="match status" value="1"/>
</dbReference>
<organism evidence="1 2">
    <name type="scientific">Hymenobacter saemangeumensis</name>
    <dbReference type="NCBI Taxonomy" id="1084522"/>
    <lineage>
        <taxon>Bacteria</taxon>
        <taxon>Pseudomonadati</taxon>
        <taxon>Bacteroidota</taxon>
        <taxon>Cytophagia</taxon>
        <taxon>Cytophagales</taxon>
        <taxon>Hymenobacteraceae</taxon>
        <taxon>Hymenobacter</taxon>
    </lineage>
</organism>
<proteinExistence type="predicted"/>
<gene>
    <name evidence="1" type="ORF">GCM10023185_06360</name>
</gene>
<dbReference type="SUPFAM" id="SSF56784">
    <property type="entry name" value="HAD-like"/>
    <property type="match status" value="1"/>
</dbReference>
<evidence type="ECO:0000313" key="2">
    <source>
        <dbReference type="Proteomes" id="UP001501153"/>
    </source>
</evidence>
<dbReference type="InterPro" id="IPR023214">
    <property type="entry name" value="HAD_sf"/>
</dbReference>
<evidence type="ECO:0000313" key="1">
    <source>
        <dbReference type="EMBL" id="GAA4349532.1"/>
    </source>
</evidence>
<comment type="caution">
    <text evidence="1">The sequence shown here is derived from an EMBL/GenBank/DDBJ whole genome shotgun (WGS) entry which is preliminary data.</text>
</comment>
<dbReference type="EMBL" id="BAABGZ010000010">
    <property type="protein sequence ID" value="GAA4349532.1"/>
    <property type="molecule type" value="Genomic_DNA"/>
</dbReference>